<dbReference type="RefSeq" id="WP_394843278.1">
    <property type="nucleotide sequence ID" value="NZ_CP089982.1"/>
</dbReference>
<protein>
    <recommendedName>
        <fullName evidence="2">thioredoxin-dependent peroxiredoxin</fullName>
        <ecNumber evidence="2">1.11.1.24</ecNumber>
    </recommendedName>
    <alternativeName>
        <fullName evidence="8">Thioredoxin peroxidase</fullName>
    </alternativeName>
    <alternativeName>
        <fullName evidence="10">Thioredoxin-dependent peroxiredoxin Bcp</fullName>
    </alternativeName>
</protein>
<evidence type="ECO:0000256" key="2">
    <source>
        <dbReference type="ARBA" id="ARBA00013017"/>
    </source>
</evidence>
<dbReference type="EMBL" id="CP089982">
    <property type="protein sequence ID" value="WXA92675.1"/>
    <property type="molecule type" value="Genomic_DNA"/>
</dbReference>
<dbReference type="InterPro" id="IPR013766">
    <property type="entry name" value="Thioredoxin_domain"/>
</dbReference>
<dbReference type="PANTHER" id="PTHR42801:SF4">
    <property type="entry name" value="AHPC_TSA FAMILY PROTEIN"/>
    <property type="match status" value="1"/>
</dbReference>
<keyword evidence="3" id="KW-0575">Peroxidase</keyword>
<feature type="compositionally biased region" description="Low complexity" evidence="12">
    <location>
        <begin position="26"/>
        <end position="69"/>
    </location>
</feature>
<evidence type="ECO:0000313" key="16">
    <source>
        <dbReference type="Proteomes" id="UP001379533"/>
    </source>
</evidence>
<evidence type="ECO:0000256" key="3">
    <source>
        <dbReference type="ARBA" id="ARBA00022559"/>
    </source>
</evidence>
<feature type="domain" description="Thioredoxin" evidence="14">
    <location>
        <begin position="74"/>
        <end position="215"/>
    </location>
</feature>
<evidence type="ECO:0000256" key="10">
    <source>
        <dbReference type="ARBA" id="ARBA00042639"/>
    </source>
</evidence>
<name>A0ABZ2K6B6_9BACT</name>
<feature type="signal peptide" evidence="13">
    <location>
        <begin position="1"/>
        <end position="21"/>
    </location>
</feature>
<dbReference type="Proteomes" id="UP001379533">
    <property type="component" value="Chromosome"/>
</dbReference>
<keyword evidence="13" id="KW-0732">Signal</keyword>
<reference evidence="15 16" key="1">
    <citation type="submission" date="2021-12" db="EMBL/GenBank/DDBJ databases">
        <title>Discovery of the Pendulisporaceae a myxobacterial family with distinct sporulation behavior and unique specialized metabolism.</title>
        <authorList>
            <person name="Garcia R."/>
            <person name="Popoff A."/>
            <person name="Bader C.D."/>
            <person name="Loehr J."/>
            <person name="Walesch S."/>
            <person name="Walt C."/>
            <person name="Boldt J."/>
            <person name="Bunk B."/>
            <person name="Haeckl F.J.F.P.J."/>
            <person name="Gunesch A.P."/>
            <person name="Birkelbach J."/>
            <person name="Nuebel U."/>
            <person name="Pietschmann T."/>
            <person name="Bach T."/>
            <person name="Mueller R."/>
        </authorList>
    </citation>
    <scope>NUCLEOTIDE SEQUENCE [LARGE SCALE GENOMIC DNA]</scope>
    <source>
        <strain evidence="15 16">MSr12523</strain>
    </source>
</reference>
<evidence type="ECO:0000256" key="5">
    <source>
        <dbReference type="ARBA" id="ARBA00023002"/>
    </source>
</evidence>
<keyword evidence="4" id="KW-0049">Antioxidant</keyword>
<proteinExistence type="inferred from homology"/>
<sequence length="215" mass="22253">MPCLSIRGLVSFVAISTALLACQKDSTPPESSSKATTSAATTTEPAAAAPAAAPAPTVANPAAATAEPTAAGELEVGKPAPELKAKAHDGTSIQLSALKGKSVVIYFYPKDETPGCTKEACSFRDAWNQLGKKAVMIGVSADDDASHKKFAEHHKLPFLLVSDPDGAIAKSFNVPFVGGLTKRQTIVIGPDGNVKKIYRTVDVTKHAAEIQSDLG</sequence>
<dbReference type="EC" id="1.11.1.24" evidence="2"/>
<dbReference type="Gene3D" id="3.40.30.10">
    <property type="entry name" value="Glutaredoxin"/>
    <property type="match status" value="1"/>
</dbReference>
<evidence type="ECO:0000256" key="13">
    <source>
        <dbReference type="SAM" id="SignalP"/>
    </source>
</evidence>
<comment type="catalytic activity">
    <reaction evidence="11">
        <text>a hydroperoxide + [thioredoxin]-dithiol = an alcohol + [thioredoxin]-disulfide + H2O</text>
        <dbReference type="Rhea" id="RHEA:62620"/>
        <dbReference type="Rhea" id="RHEA-COMP:10698"/>
        <dbReference type="Rhea" id="RHEA-COMP:10700"/>
        <dbReference type="ChEBI" id="CHEBI:15377"/>
        <dbReference type="ChEBI" id="CHEBI:29950"/>
        <dbReference type="ChEBI" id="CHEBI:30879"/>
        <dbReference type="ChEBI" id="CHEBI:35924"/>
        <dbReference type="ChEBI" id="CHEBI:50058"/>
        <dbReference type="EC" id="1.11.1.24"/>
    </reaction>
</comment>
<accession>A0ABZ2K6B6</accession>
<keyword evidence="7" id="KW-0676">Redox-active center</keyword>
<keyword evidence="16" id="KW-1185">Reference proteome</keyword>
<dbReference type="PANTHER" id="PTHR42801">
    <property type="entry name" value="THIOREDOXIN-DEPENDENT PEROXIDE REDUCTASE"/>
    <property type="match status" value="1"/>
</dbReference>
<organism evidence="15 16">
    <name type="scientific">Pendulispora brunnea</name>
    <dbReference type="NCBI Taxonomy" id="2905690"/>
    <lineage>
        <taxon>Bacteria</taxon>
        <taxon>Pseudomonadati</taxon>
        <taxon>Myxococcota</taxon>
        <taxon>Myxococcia</taxon>
        <taxon>Myxococcales</taxon>
        <taxon>Sorangiineae</taxon>
        <taxon>Pendulisporaceae</taxon>
        <taxon>Pendulispora</taxon>
    </lineage>
</organism>
<evidence type="ECO:0000256" key="4">
    <source>
        <dbReference type="ARBA" id="ARBA00022862"/>
    </source>
</evidence>
<evidence type="ECO:0000256" key="6">
    <source>
        <dbReference type="ARBA" id="ARBA00023157"/>
    </source>
</evidence>
<evidence type="ECO:0000256" key="11">
    <source>
        <dbReference type="ARBA" id="ARBA00049091"/>
    </source>
</evidence>
<evidence type="ECO:0000256" key="8">
    <source>
        <dbReference type="ARBA" id="ARBA00032824"/>
    </source>
</evidence>
<evidence type="ECO:0000259" key="14">
    <source>
        <dbReference type="PROSITE" id="PS51352"/>
    </source>
</evidence>
<keyword evidence="6" id="KW-1015">Disulfide bond</keyword>
<evidence type="ECO:0000256" key="1">
    <source>
        <dbReference type="ARBA" id="ARBA00003330"/>
    </source>
</evidence>
<dbReference type="Pfam" id="PF00578">
    <property type="entry name" value="AhpC-TSA"/>
    <property type="match status" value="1"/>
</dbReference>
<evidence type="ECO:0000256" key="12">
    <source>
        <dbReference type="SAM" id="MobiDB-lite"/>
    </source>
</evidence>
<dbReference type="CDD" id="cd03017">
    <property type="entry name" value="PRX_BCP"/>
    <property type="match status" value="1"/>
</dbReference>
<feature type="chain" id="PRO_5045742156" description="thioredoxin-dependent peroxiredoxin" evidence="13">
    <location>
        <begin position="22"/>
        <end position="215"/>
    </location>
</feature>
<gene>
    <name evidence="15" type="ORF">LZC95_40290</name>
</gene>
<dbReference type="PROSITE" id="PS51352">
    <property type="entry name" value="THIOREDOXIN_2"/>
    <property type="match status" value="1"/>
</dbReference>
<evidence type="ECO:0000256" key="9">
    <source>
        <dbReference type="ARBA" id="ARBA00038489"/>
    </source>
</evidence>
<dbReference type="SUPFAM" id="SSF52833">
    <property type="entry name" value="Thioredoxin-like"/>
    <property type="match status" value="1"/>
</dbReference>
<dbReference type="PROSITE" id="PS51257">
    <property type="entry name" value="PROKAR_LIPOPROTEIN"/>
    <property type="match status" value="1"/>
</dbReference>
<dbReference type="InterPro" id="IPR000866">
    <property type="entry name" value="AhpC/TSA"/>
</dbReference>
<keyword evidence="5" id="KW-0560">Oxidoreductase</keyword>
<evidence type="ECO:0000256" key="7">
    <source>
        <dbReference type="ARBA" id="ARBA00023284"/>
    </source>
</evidence>
<comment type="similarity">
    <text evidence="9">Belongs to the peroxiredoxin family. BCP/PrxQ subfamily.</text>
</comment>
<comment type="function">
    <text evidence="1">Thiol-specific peroxidase that catalyzes the reduction of hydrogen peroxide and organic hydroperoxides to water and alcohols, respectively. Plays a role in cell protection against oxidative stress by detoxifying peroxides and as sensor of hydrogen peroxide-mediated signaling events.</text>
</comment>
<dbReference type="InterPro" id="IPR050924">
    <property type="entry name" value="Peroxiredoxin_BCP/PrxQ"/>
</dbReference>
<evidence type="ECO:0000313" key="15">
    <source>
        <dbReference type="EMBL" id="WXA92675.1"/>
    </source>
</evidence>
<dbReference type="InterPro" id="IPR036249">
    <property type="entry name" value="Thioredoxin-like_sf"/>
</dbReference>
<feature type="region of interest" description="Disordered" evidence="12">
    <location>
        <begin position="24"/>
        <end position="69"/>
    </location>
</feature>